<evidence type="ECO:0000256" key="5">
    <source>
        <dbReference type="ARBA" id="ARBA00022777"/>
    </source>
</evidence>
<protein>
    <recommendedName>
        <fullName evidence="2">histidine kinase</fullName>
        <ecNumber evidence="2">2.7.13.3</ecNumber>
    </recommendedName>
</protein>
<organism evidence="9 10">
    <name type="scientific">Aeoliella mucimassa</name>
    <dbReference type="NCBI Taxonomy" id="2527972"/>
    <lineage>
        <taxon>Bacteria</taxon>
        <taxon>Pseudomonadati</taxon>
        <taxon>Planctomycetota</taxon>
        <taxon>Planctomycetia</taxon>
        <taxon>Pirellulales</taxon>
        <taxon>Lacipirellulaceae</taxon>
        <taxon>Aeoliella</taxon>
    </lineage>
</organism>
<proteinExistence type="predicted"/>
<dbReference type="InterPro" id="IPR005467">
    <property type="entry name" value="His_kinase_dom"/>
</dbReference>
<dbReference type="EC" id="2.7.13.3" evidence="2"/>
<comment type="catalytic activity">
    <reaction evidence="1">
        <text>ATP + protein L-histidine = ADP + protein N-phospho-L-histidine.</text>
        <dbReference type="EC" id="2.7.13.3"/>
    </reaction>
</comment>
<evidence type="ECO:0000256" key="2">
    <source>
        <dbReference type="ARBA" id="ARBA00012438"/>
    </source>
</evidence>
<dbReference type="InterPro" id="IPR036890">
    <property type="entry name" value="HATPase_C_sf"/>
</dbReference>
<dbReference type="KEGG" id="amuc:Pan181_27730"/>
<dbReference type="EMBL" id="CP036278">
    <property type="protein sequence ID" value="QDU56563.1"/>
    <property type="molecule type" value="Genomic_DNA"/>
</dbReference>
<dbReference type="GO" id="GO:0005524">
    <property type="term" value="F:ATP binding"/>
    <property type="evidence" value="ECO:0007669"/>
    <property type="project" value="UniProtKB-KW"/>
</dbReference>
<evidence type="ECO:0000256" key="4">
    <source>
        <dbReference type="ARBA" id="ARBA00022741"/>
    </source>
</evidence>
<dbReference type="RefSeq" id="WP_145247294.1">
    <property type="nucleotide sequence ID" value="NZ_CP036278.1"/>
</dbReference>
<dbReference type="Proteomes" id="UP000315750">
    <property type="component" value="Chromosome"/>
</dbReference>
<dbReference type="SMART" id="SM00387">
    <property type="entry name" value="HATPase_c"/>
    <property type="match status" value="1"/>
</dbReference>
<dbReference type="PROSITE" id="PS50109">
    <property type="entry name" value="HIS_KIN"/>
    <property type="match status" value="1"/>
</dbReference>
<dbReference type="Gene3D" id="3.30.565.10">
    <property type="entry name" value="Histidine kinase-like ATPase, C-terminal domain"/>
    <property type="match status" value="1"/>
</dbReference>
<evidence type="ECO:0000256" key="7">
    <source>
        <dbReference type="ARBA" id="ARBA00023012"/>
    </source>
</evidence>
<dbReference type="InterPro" id="IPR004358">
    <property type="entry name" value="Sig_transdc_His_kin-like_C"/>
</dbReference>
<dbReference type="Pfam" id="PF02518">
    <property type="entry name" value="HATPase_c"/>
    <property type="match status" value="1"/>
</dbReference>
<evidence type="ECO:0000256" key="6">
    <source>
        <dbReference type="ARBA" id="ARBA00022840"/>
    </source>
</evidence>
<evidence type="ECO:0000259" key="8">
    <source>
        <dbReference type="PROSITE" id="PS50109"/>
    </source>
</evidence>
<keyword evidence="7" id="KW-0902">Two-component regulatory system</keyword>
<feature type="domain" description="Histidine kinase" evidence="8">
    <location>
        <begin position="1"/>
        <end position="197"/>
    </location>
</feature>
<dbReference type="OrthoDB" id="260274at2"/>
<evidence type="ECO:0000256" key="3">
    <source>
        <dbReference type="ARBA" id="ARBA00022679"/>
    </source>
</evidence>
<evidence type="ECO:0000313" key="9">
    <source>
        <dbReference type="EMBL" id="QDU56563.1"/>
    </source>
</evidence>
<keyword evidence="10" id="KW-1185">Reference proteome</keyword>
<name>A0A518APA8_9BACT</name>
<dbReference type="GO" id="GO:0004673">
    <property type="term" value="F:protein histidine kinase activity"/>
    <property type="evidence" value="ECO:0007669"/>
    <property type="project" value="UniProtKB-EC"/>
</dbReference>
<keyword evidence="6" id="KW-0067">ATP-binding</keyword>
<dbReference type="PANTHER" id="PTHR43065">
    <property type="entry name" value="SENSOR HISTIDINE KINASE"/>
    <property type="match status" value="1"/>
</dbReference>
<gene>
    <name evidence="9" type="ORF">Pan181_27730</name>
</gene>
<dbReference type="PRINTS" id="PR00344">
    <property type="entry name" value="BCTRLSENSOR"/>
</dbReference>
<keyword evidence="4" id="KW-0547">Nucleotide-binding</keyword>
<sequence>MFNKAFANAEIPSALSDASSAVSKIIEIVHAMKAMTHAGKVEHEPVDVNSLIQDASVIARNSWKYVASLEMNLDEHLPYPYGDRAELSQIILNLLVNASDAIEERYDGQPGVGVIEVNTYSSDDVVYIEVSDNGIGIPEELQQRVFDPFFTTKDVGKGTGQGLAFVYQSVLRHHGDVQVESTPGVGTVFRVCLPIAENGVLPQVSDSVPSTSSRKSFPIEFREDAFGVFSMEGPIDFDFLPIAVA</sequence>
<dbReference type="AlphaFoldDB" id="A0A518APA8"/>
<dbReference type="PANTHER" id="PTHR43065:SF46">
    <property type="entry name" value="C4-DICARBOXYLATE TRANSPORT SENSOR PROTEIN DCTB"/>
    <property type="match status" value="1"/>
</dbReference>
<evidence type="ECO:0000256" key="1">
    <source>
        <dbReference type="ARBA" id="ARBA00000085"/>
    </source>
</evidence>
<dbReference type="InterPro" id="IPR003594">
    <property type="entry name" value="HATPase_dom"/>
</dbReference>
<accession>A0A518APA8</accession>
<keyword evidence="5" id="KW-0418">Kinase</keyword>
<reference evidence="9 10" key="1">
    <citation type="submission" date="2019-02" db="EMBL/GenBank/DDBJ databases">
        <title>Deep-cultivation of Planctomycetes and their phenomic and genomic characterization uncovers novel biology.</title>
        <authorList>
            <person name="Wiegand S."/>
            <person name="Jogler M."/>
            <person name="Boedeker C."/>
            <person name="Pinto D."/>
            <person name="Vollmers J."/>
            <person name="Rivas-Marin E."/>
            <person name="Kohn T."/>
            <person name="Peeters S.H."/>
            <person name="Heuer A."/>
            <person name="Rast P."/>
            <person name="Oberbeckmann S."/>
            <person name="Bunk B."/>
            <person name="Jeske O."/>
            <person name="Meyerdierks A."/>
            <person name="Storesund J.E."/>
            <person name="Kallscheuer N."/>
            <person name="Luecker S."/>
            <person name="Lage O.M."/>
            <person name="Pohl T."/>
            <person name="Merkel B.J."/>
            <person name="Hornburger P."/>
            <person name="Mueller R.-W."/>
            <person name="Bruemmer F."/>
            <person name="Labrenz M."/>
            <person name="Spormann A.M."/>
            <person name="Op den Camp H."/>
            <person name="Overmann J."/>
            <person name="Amann R."/>
            <person name="Jetten M.S.M."/>
            <person name="Mascher T."/>
            <person name="Medema M.H."/>
            <person name="Devos D.P."/>
            <person name="Kaster A.-K."/>
            <person name="Ovreas L."/>
            <person name="Rohde M."/>
            <person name="Galperin M.Y."/>
            <person name="Jogler C."/>
        </authorList>
    </citation>
    <scope>NUCLEOTIDE SEQUENCE [LARGE SCALE GENOMIC DNA]</scope>
    <source>
        <strain evidence="9 10">Pan181</strain>
    </source>
</reference>
<dbReference type="GO" id="GO:0000160">
    <property type="term" value="P:phosphorelay signal transduction system"/>
    <property type="evidence" value="ECO:0007669"/>
    <property type="project" value="UniProtKB-KW"/>
</dbReference>
<keyword evidence="3" id="KW-0808">Transferase</keyword>
<evidence type="ECO:0000313" key="10">
    <source>
        <dbReference type="Proteomes" id="UP000315750"/>
    </source>
</evidence>
<dbReference type="SUPFAM" id="SSF55874">
    <property type="entry name" value="ATPase domain of HSP90 chaperone/DNA topoisomerase II/histidine kinase"/>
    <property type="match status" value="1"/>
</dbReference>